<accession>A0AA35T646</accession>
<dbReference type="AlphaFoldDB" id="A0AA35T646"/>
<reference evidence="2" key="1">
    <citation type="submission" date="2023-03" db="EMBL/GenBank/DDBJ databases">
        <authorList>
            <person name="Steffen K."/>
            <person name="Cardenas P."/>
        </authorList>
    </citation>
    <scope>NUCLEOTIDE SEQUENCE</scope>
</reference>
<protein>
    <submittedName>
        <fullName evidence="2">Uncharacterized protein</fullName>
    </submittedName>
</protein>
<evidence type="ECO:0000256" key="1">
    <source>
        <dbReference type="SAM" id="MobiDB-lite"/>
    </source>
</evidence>
<evidence type="ECO:0000313" key="2">
    <source>
        <dbReference type="EMBL" id="CAI8042480.1"/>
    </source>
</evidence>
<feature type="region of interest" description="Disordered" evidence="1">
    <location>
        <begin position="57"/>
        <end position="76"/>
    </location>
</feature>
<feature type="non-terminal residue" evidence="2">
    <location>
        <position position="76"/>
    </location>
</feature>
<name>A0AA35T646_GEOBA</name>
<comment type="caution">
    <text evidence="2">The sequence shown here is derived from an EMBL/GenBank/DDBJ whole genome shotgun (WGS) entry which is preliminary data.</text>
</comment>
<keyword evidence="3" id="KW-1185">Reference proteome</keyword>
<organism evidence="2 3">
    <name type="scientific">Geodia barretti</name>
    <name type="common">Barrett's horny sponge</name>
    <dbReference type="NCBI Taxonomy" id="519541"/>
    <lineage>
        <taxon>Eukaryota</taxon>
        <taxon>Metazoa</taxon>
        <taxon>Porifera</taxon>
        <taxon>Demospongiae</taxon>
        <taxon>Heteroscleromorpha</taxon>
        <taxon>Tetractinellida</taxon>
        <taxon>Astrophorina</taxon>
        <taxon>Geodiidae</taxon>
        <taxon>Geodia</taxon>
    </lineage>
</organism>
<evidence type="ECO:0000313" key="3">
    <source>
        <dbReference type="Proteomes" id="UP001174909"/>
    </source>
</evidence>
<gene>
    <name evidence="2" type="ORF">GBAR_LOCUS23576</name>
</gene>
<sequence>TPDSTTGLGRILSGAGTRGGNKMSWCREPLKQVILLSSRENLMRHLCPENNYDRCNSDSTTEVPTAVDASTASCPL</sequence>
<dbReference type="EMBL" id="CASHTH010003268">
    <property type="protein sequence ID" value="CAI8042480.1"/>
    <property type="molecule type" value="Genomic_DNA"/>
</dbReference>
<proteinExistence type="predicted"/>
<dbReference type="Proteomes" id="UP001174909">
    <property type="component" value="Unassembled WGS sequence"/>
</dbReference>
<feature type="region of interest" description="Disordered" evidence="1">
    <location>
        <begin position="1"/>
        <end position="20"/>
    </location>
</feature>